<evidence type="ECO:0000313" key="1">
    <source>
        <dbReference type="EMBL" id="MCP2169631.1"/>
    </source>
</evidence>
<evidence type="ECO:0000313" key="2">
    <source>
        <dbReference type="Proteomes" id="UP001206128"/>
    </source>
</evidence>
<dbReference type="GO" id="GO:0005829">
    <property type="term" value="C:cytosol"/>
    <property type="evidence" value="ECO:0007669"/>
    <property type="project" value="TreeGrafter"/>
</dbReference>
<dbReference type="InterPro" id="IPR023214">
    <property type="entry name" value="HAD_sf"/>
</dbReference>
<dbReference type="InterPro" id="IPR036412">
    <property type="entry name" value="HAD-like_sf"/>
</dbReference>
<dbReference type="GO" id="GO:0006281">
    <property type="term" value="P:DNA repair"/>
    <property type="evidence" value="ECO:0007669"/>
    <property type="project" value="TreeGrafter"/>
</dbReference>
<name>A0AAE3GK13_9PSEU</name>
<comment type="caution">
    <text evidence="1">The sequence shown here is derived from an EMBL/GenBank/DDBJ whole genome shotgun (WGS) entry which is preliminary data.</text>
</comment>
<organism evidence="1 2">
    <name type="scientific">Goodfellowiella coeruleoviolacea</name>
    <dbReference type="NCBI Taxonomy" id="334858"/>
    <lineage>
        <taxon>Bacteria</taxon>
        <taxon>Bacillati</taxon>
        <taxon>Actinomycetota</taxon>
        <taxon>Actinomycetes</taxon>
        <taxon>Pseudonocardiales</taxon>
        <taxon>Pseudonocardiaceae</taxon>
        <taxon>Goodfellowiella</taxon>
    </lineage>
</organism>
<dbReference type="InterPro" id="IPR023198">
    <property type="entry name" value="PGP-like_dom2"/>
</dbReference>
<proteinExistence type="predicted"/>
<dbReference type="Pfam" id="PF12710">
    <property type="entry name" value="HAD"/>
    <property type="match status" value="1"/>
</dbReference>
<dbReference type="AlphaFoldDB" id="A0AAE3GK13"/>
<dbReference type="GO" id="GO:0008967">
    <property type="term" value="F:phosphoglycolate phosphatase activity"/>
    <property type="evidence" value="ECO:0007669"/>
    <property type="project" value="TreeGrafter"/>
</dbReference>
<dbReference type="RefSeq" id="WP_253778643.1">
    <property type="nucleotide sequence ID" value="NZ_JAMTCK010000019.1"/>
</dbReference>
<gene>
    <name evidence="1" type="ORF">LX83_006517</name>
</gene>
<keyword evidence="2" id="KW-1185">Reference proteome</keyword>
<sequence>MTAPPPPPSVLVLWDIDLTLVNLTGLGQRWYAQALTTVSGLALRHLPAFPGRTERAITRELLTAHGEQTDDETIKRVYAALISIATEDRHRLSQLGHALPGASEALTALAARPTVVQSLVTGNLPEIARYKLAAFGLDANVEFDIGGYGSLSEHRPDLVSAAVRNAADKYGVRFGAGAVVVIGDSPHDVTAALHHGAVAVGVATGHSSEQELRDAGAHVTLPDLADTDAVVRAVLGGPGGVERSSRRPADAEA</sequence>
<dbReference type="SFLD" id="SFLDS00003">
    <property type="entry name" value="Haloacid_Dehalogenase"/>
    <property type="match status" value="1"/>
</dbReference>
<dbReference type="EMBL" id="JAMTCK010000019">
    <property type="protein sequence ID" value="MCP2169631.1"/>
    <property type="molecule type" value="Genomic_DNA"/>
</dbReference>
<dbReference type="Gene3D" id="3.40.50.1000">
    <property type="entry name" value="HAD superfamily/HAD-like"/>
    <property type="match status" value="1"/>
</dbReference>
<dbReference type="Proteomes" id="UP001206128">
    <property type="component" value="Unassembled WGS sequence"/>
</dbReference>
<dbReference type="PANTHER" id="PTHR43434:SF1">
    <property type="entry name" value="PHOSPHOGLYCOLATE PHOSPHATASE"/>
    <property type="match status" value="1"/>
</dbReference>
<dbReference type="SUPFAM" id="SSF56784">
    <property type="entry name" value="HAD-like"/>
    <property type="match status" value="1"/>
</dbReference>
<dbReference type="PANTHER" id="PTHR43434">
    <property type="entry name" value="PHOSPHOGLYCOLATE PHOSPHATASE"/>
    <property type="match status" value="1"/>
</dbReference>
<accession>A0AAE3GK13</accession>
<dbReference type="Gene3D" id="1.10.150.240">
    <property type="entry name" value="Putative phosphatase, domain 2"/>
    <property type="match status" value="1"/>
</dbReference>
<dbReference type="SFLD" id="SFLDG01129">
    <property type="entry name" value="C1.5:_HAD__Beta-PGM__Phosphata"/>
    <property type="match status" value="1"/>
</dbReference>
<reference evidence="1" key="1">
    <citation type="submission" date="2022-06" db="EMBL/GenBank/DDBJ databases">
        <title>Genomic Encyclopedia of Archaeal and Bacterial Type Strains, Phase II (KMG-II): from individual species to whole genera.</title>
        <authorList>
            <person name="Goeker M."/>
        </authorList>
    </citation>
    <scope>NUCLEOTIDE SEQUENCE</scope>
    <source>
        <strain evidence="1">DSM 43935</strain>
    </source>
</reference>
<protein>
    <submittedName>
        <fullName evidence="1">Phosphoglycolate phosphatase, HAD superfamily</fullName>
    </submittedName>
</protein>
<dbReference type="InterPro" id="IPR050155">
    <property type="entry name" value="HAD-like_hydrolase_sf"/>
</dbReference>